<sequence>MSVGDCDLEKFSSGNNMKDLTEKMSSPSKKDEAEENGSFMDIGGDDNISEDWNPTQKEGIFKRILAFIGSKGYNNMIKASLAYWLAFLLVFIHPFEHHFQRTTVFNNLILTCIVAHPGISVGAFFQGGIDFLIGVLFGGAWYALLDGGLGSSKAAMIVVLSIVYLVGIVVTQPPKLASETVITINLLLWPDSAENELRRKLICALDNINTFNNLNIKSYLLSITTSEKQRRNDLARSIRADVQTLSTLLQTADSEISYSEFSLKEYASFVAQIKRLQQYLLAVFGNLVTHEEAMKENDKFQEEFLGVLRTPLNCLSAGCDLVINSLKHKLDPDKKAQAVDLEDGIKAFADIRNNLPNDLTVESSEGLLQTTLAIIQEEQFIILRNLFTLELDCYPAVHYSVEAFNEMKESKRVDFLVDFFMFGIREFVEELLQLRQSISNSSESKTGKRAKSIRTHFHSPLSIFALKGALLLCVGLIPLLIGGESKAFFLQWNLQSIAIPLLVSLSPIQGASFLAFMYAIFGTLIGSVWGYVSLITWGTSDPYGLLFFIALFALPACYVATNTPYVVGSLIARISLSSVILAIYLNRNNPTYDKPFKRAYKNLAVTGIVVASVFFVQVFIYPNYARRVLRHQICEVLENLRLYYEQVSLIIVTLMDKKTKEEDAKALSQACYKREVKLQTKILGLRPLLLFATAEPRFSGPLQTKVYEQILHHIQVILDRVSWARTSIGTRPFCEKVIDDFYLPMMDARKEVVQTFRLLLYVYANAMKSKLPLPNALPSSEQARHNWTQKMLEVTKKIQLSGRLVGRVFEGIVWII</sequence>
<feature type="transmembrane region" description="Helical" evidence="6">
    <location>
        <begin position="599"/>
        <end position="621"/>
    </location>
</feature>
<reference evidence="8" key="1">
    <citation type="submission" date="2021-06" db="EMBL/GenBank/DDBJ databases">
        <authorList>
            <person name="Kallberg Y."/>
            <person name="Tangrot J."/>
            <person name="Rosling A."/>
        </authorList>
    </citation>
    <scope>NUCLEOTIDE SEQUENCE</scope>
    <source>
        <strain evidence="8">FL130A</strain>
    </source>
</reference>
<comment type="subcellular location">
    <subcellularLocation>
        <location evidence="1">Membrane</location>
        <topology evidence="1">Multi-pass membrane protein</topology>
    </subcellularLocation>
</comment>
<dbReference type="InterPro" id="IPR052430">
    <property type="entry name" value="IVT-Associated"/>
</dbReference>
<dbReference type="PANTHER" id="PTHR47804:SF3">
    <property type="entry name" value="PROTEIN BRE4"/>
    <property type="match status" value="1"/>
</dbReference>
<gene>
    <name evidence="8" type="ORF">ALEPTO_LOCUS5556</name>
</gene>
<comment type="caution">
    <text evidence="8">The sequence shown here is derived from an EMBL/GenBank/DDBJ whole genome shotgun (WGS) entry which is preliminary data.</text>
</comment>
<evidence type="ECO:0000256" key="1">
    <source>
        <dbReference type="ARBA" id="ARBA00004141"/>
    </source>
</evidence>
<proteinExistence type="predicted"/>
<keyword evidence="9" id="KW-1185">Reference proteome</keyword>
<feature type="transmembrane region" description="Helical" evidence="6">
    <location>
        <begin position="543"/>
        <end position="561"/>
    </location>
</feature>
<feature type="transmembrane region" description="Helical" evidence="6">
    <location>
        <begin position="567"/>
        <end position="587"/>
    </location>
</feature>
<feature type="transmembrane region" description="Helical" evidence="6">
    <location>
        <begin position="154"/>
        <end position="171"/>
    </location>
</feature>
<evidence type="ECO:0000259" key="7">
    <source>
        <dbReference type="Pfam" id="PF10334"/>
    </source>
</evidence>
<keyword evidence="2 6" id="KW-0812">Transmembrane</keyword>
<feature type="transmembrane region" description="Helical" evidence="6">
    <location>
        <begin position="461"/>
        <end position="481"/>
    </location>
</feature>
<feature type="transmembrane region" description="Helical" evidence="6">
    <location>
        <begin position="511"/>
        <end position="531"/>
    </location>
</feature>
<evidence type="ECO:0000256" key="4">
    <source>
        <dbReference type="ARBA" id="ARBA00023136"/>
    </source>
</evidence>
<feature type="transmembrane region" description="Helical" evidence="6">
    <location>
        <begin position="75"/>
        <end position="92"/>
    </location>
</feature>
<feature type="compositionally biased region" description="Polar residues" evidence="5">
    <location>
        <begin position="12"/>
        <end position="27"/>
    </location>
</feature>
<evidence type="ECO:0000256" key="6">
    <source>
        <dbReference type="SAM" id="Phobius"/>
    </source>
</evidence>
<dbReference type="Proteomes" id="UP000789508">
    <property type="component" value="Unassembled WGS sequence"/>
</dbReference>
<organism evidence="8 9">
    <name type="scientific">Ambispora leptoticha</name>
    <dbReference type="NCBI Taxonomy" id="144679"/>
    <lineage>
        <taxon>Eukaryota</taxon>
        <taxon>Fungi</taxon>
        <taxon>Fungi incertae sedis</taxon>
        <taxon>Mucoromycota</taxon>
        <taxon>Glomeromycotina</taxon>
        <taxon>Glomeromycetes</taxon>
        <taxon>Archaeosporales</taxon>
        <taxon>Ambisporaceae</taxon>
        <taxon>Ambispora</taxon>
    </lineage>
</organism>
<dbReference type="Pfam" id="PF10334">
    <property type="entry name" value="BRE4"/>
    <property type="match status" value="1"/>
</dbReference>
<evidence type="ECO:0000256" key="3">
    <source>
        <dbReference type="ARBA" id="ARBA00022989"/>
    </source>
</evidence>
<feature type="transmembrane region" description="Helical" evidence="6">
    <location>
        <begin position="104"/>
        <end position="125"/>
    </location>
</feature>
<evidence type="ECO:0000256" key="5">
    <source>
        <dbReference type="SAM" id="MobiDB-lite"/>
    </source>
</evidence>
<dbReference type="GO" id="GO:0016020">
    <property type="term" value="C:membrane"/>
    <property type="evidence" value="ECO:0007669"/>
    <property type="project" value="UniProtKB-SubCell"/>
</dbReference>
<evidence type="ECO:0000313" key="9">
    <source>
        <dbReference type="Proteomes" id="UP000789508"/>
    </source>
</evidence>
<dbReference type="InterPro" id="IPR018820">
    <property type="entry name" value="BRE4-related_DUF2421"/>
</dbReference>
<dbReference type="OrthoDB" id="68611at2759"/>
<name>A0A9N9FMS0_9GLOM</name>
<feature type="domain" description="DUF2421" evidence="7">
    <location>
        <begin position="622"/>
        <end position="785"/>
    </location>
</feature>
<feature type="region of interest" description="Disordered" evidence="5">
    <location>
        <begin position="1"/>
        <end position="41"/>
    </location>
</feature>
<dbReference type="EMBL" id="CAJVPS010001592">
    <property type="protein sequence ID" value="CAG8544133.1"/>
    <property type="molecule type" value="Genomic_DNA"/>
</dbReference>
<keyword evidence="3 6" id="KW-1133">Transmembrane helix</keyword>
<evidence type="ECO:0000256" key="2">
    <source>
        <dbReference type="ARBA" id="ARBA00022692"/>
    </source>
</evidence>
<dbReference type="PANTHER" id="PTHR47804">
    <property type="entry name" value="60S RIBOSOMAL PROTEIN L19"/>
    <property type="match status" value="1"/>
</dbReference>
<evidence type="ECO:0000313" key="8">
    <source>
        <dbReference type="EMBL" id="CAG8544133.1"/>
    </source>
</evidence>
<dbReference type="AlphaFoldDB" id="A0A9N9FMS0"/>
<protein>
    <submittedName>
        <fullName evidence="8">7075_t:CDS:1</fullName>
    </submittedName>
</protein>
<accession>A0A9N9FMS0</accession>
<keyword evidence="4 6" id="KW-0472">Membrane</keyword>